<dbReference type="InterPro" id="IPR052362">
    <property type="entry name" value="HTH-GbsR_regulator"/>
</dbReference>
<dbReference type="InterPro" id="IPR036388">
    <property type="entry name" value="WH-like_DNA-bd_sf"/>
</dbReference>
<dbReference type="Pfam" id="PF12802">
    <property type="entry name" value="MarR_2"/>
    <property type="match status" value="1"/>
</dbReference>
<evidence type="ECO:0000256" key="1">
    <source>
        <dbReference type="ARBA" id="ARBA00023015"/>
    </source>
</evidence>
<dbReference type="SUPFAM" id="SSF46785">
    <property type="entry name" value="Winged helix' DNA-binding domain"/>
    <property type="match status" value="1"/>
</dbReference>
<name>A0A558CP96_9PSEU</name>
<proteinExistence type="predicted"/>
<accession>A0A558CP96</accession>
<evidence type="ECO:0000256" key="2">
    <source>
        <dbReference type="ARBA" id="ARBA00023125"/>
    </source>
</evidence>
<keyword evidence="1" id="KW-0805">Transcription regulation</keyword>
<dbReference type="PANTHER" id="PTHR38465:SF2">
    <property type="entry name" value="HTH-TYPE TRANSCRIPTIONAL REGULATOR MMPR5"/>
    <property type="match status" value="1"/>
</dbReference>
<comment type="caution">
    <text evidence="5">The sequence shown here is derived from an EMBL/GenBank/DDBJ whole genome shotgun (WGS) entry which is preliminary data.</text>
</comment>
<protein>
    <submittedName>
        <fullName evidence="5">MarR family transcriptional regulator</fullName>
    </submittedName>
</protein>
<dbReference type="InterPro" id="IPR036390">
    <property type="entry name" value="WH_DNA-bd_sf"/>
</dbReference>
<dbReference type="PANTHER" id="PTHR38465">
    <property type="entry name" value="HTH-TYPE TRANSCRIPTIONAL REGULATOR MJ1563-RELATED"/>
    <property type="match status" value="1"/>
</dbReference>
<reference evidence="5 6" key="2">
    <citation type="submission" date="2019-08" db="EMBL/GenBank/DDBJ databases">
        <title>Amycolatopsis acidicola sp. nov., isolated from peat swamp forest soil.</title>
        <authorList>
            <person name="Srisuk N."/>
        </authorList>
    </citation>
    <scope>NUCLEOTIDE SEQUENCE [LARGE SCALE GENOMIC DNA]</scope>
    <source>
        <strain evidence="5 6">TBRC 6029</strain>
    </source>
</reference>
<dbReference type="GO" id="GO:0003677">
    <property type="term" value="F:DNA binding"/>
    <property type="evidence" value="ECO:0007669"/>
    <property type="project" value="UniProtKB-KW"/>
</dbReference>
<dbReference type="EMBL" id="VJWX01000137">
    <property type="protein sequence ID" value="TVT50588.1"/>
    <property type="molecule type" value="Genomic_DNA"/>
</dbReference>
<dbReference type="Gene3D" id="1.10.10.10">
    <property type="entry name" value="Winged helix-like DNA-binding domain superfamily/Winged helix DNA-binding domain"/>
    <property type="match status" value="1"/>
</dbReference>
<keyword evidence="6" id="KW-1185">Reference proteome</keyword>
<evidence type="ECO:0000259" key="4">
    <source>
        <dbReference type="Pfam" id="PF12802"/>
    </source>
</evidence>
<dbReference type="AlphaFoldDB" id="A0A558CP96"/>
<evidence type="ECO:0000256" key="3">
    <source>
        <dbReference type="ARBA" id="ARBA00023163"/>
    </source>
</evidence>
<keyword evidence="2" id="KW-0238">DNA-binding</keyword>
<organism evidence="5 6">
    <name type="scientific">Amycolatopsis rhizosphaerae</name>
    <dbReference type="NCBI Taxonomy" id="2053003"/>
    <lineage>
        <taxon>Bacteria</taxon>
        <taxon>Bacillati</taxon>
        <taxon>Actinomycetota</taxon>
        <taxon>Actinomycetes</taxon>
        <taxon>Pseudonocardiales</taxon>
        <taxon>Pseudonocardiaceae</taxon>
        <taxon>Amycolatopsis</taxon>
    </lineage>
</organism>
<sequence length="172" mass="18894">MSSRPQSQRDPAAAVPEEALPFVEKFANALVNAGMQRMPARVLGATLASREGSLTASELTEVLRISPAAVSGAVRYLAQLRLLHRGRKPGERRDHFFIGNELWYEVVGHADQVYGTLAKTLDEGVQAVGVDTVAGRHLAETRDFFDYLAAELPQLVKRWRDQRLSQAPEAGS</sequence>
<gene>
    <name evidence="5" type="ORF">FNH05_15720</name>
</gene>
<dbReference type="RefSeq" id="WP_144588860.1">
    <property type="nucleotide sequence ID" value="NZ_VJWX01000137.1"/>
</dbReference>
<dbReference type="GO" id="GO:0003700">
    <property type="term" value="F:DNA-binding transcription factor activity"/>
    <property type="evidence" value="ECO:0007669"/>
    <property type="project" value="InterPro"/>
</dbReference>
<dbReference type="InterPro" id="IPR000835">
    <property type="entry name" value="HTH_MarR-typ"/>
</dbReference>
<dbReference type="OrthoDB" id="67158at2"/>
<reference evidence="5 6" key="1">
    <citation type="submission" date="2019-07" db="EMBL/GenBank/DDBJ databases">
        <authorList>
            <person name="Duangmal K."/>
            <person name="Teo W.F.A."/>
        </authorList>
    </citation>
    <scope>NUCLEOTIDE SEQUENCE [LARGE SCALE GENOMIC DNA]</scope>
    <source>
        <strain evidence="5 6">TBRC 6029</strain>
    </source>
</reference>
<feature type="domain" description="HTH marR-type" evidence="4">
    <location>
        <begin position="34"/>
        <end position="93"/>
    </location>
</feature>
<dbReference type="Gene3D" id="1.10.287.160">
    <property type="entry name" value="HR1 repeat"/>
    <property type="match status" value="1"/>
</dbReference>
<keyword evidence="3" id="KW-0804">Transcription</keyword>
<dbReference type="Proteomes" id="UP000320011">
    <property type="component" value="Unassembled WGS sequence"/>
</dbReference>
<evidence type="ECO:0000313" key="5">
    <source>
        <dbReference type="EMBL" id="TVT50588.1"/>
    </source>
</evidence>
<evidence type="ECO:0000313" key="6">
    <source>
        <dbReference type="Proteomes" id="UP000320011"/>
    </source>
</evidence>